<dbReference type="EMBL" id="JAGKQM010000002">
    <property type="protein sequence ID" value="KAH0938721.1"/>
    <property type="molecule type" value="Genomic_DNA"/>
</dbReference>
<name>A0ABQ8EDL9_BRANA</name>
<gene>
    <name evidence="1" type="ORF">HID58_006182</name>
</gene>
<sequence length="88" mass="10263">MSEEEPKVMAVEEPTVMAVEEPKGLDYIPEVILKKRKNRDELAFIRKKQLELGNFGKKKKKVADIKRPEDFVLEFRAKVPPQSPLYLH</sequence>
<comment type="caution">
    <text evidence="1">The sequence shown here is derived from an EMBL/GenBank/DDBJ whole genome shotgun (WGS) entry which is preliminary data.</text>
</comment>
<protein>
    <submittedName>
        <fullName evidence="1">Uncharacterized protein</fullName>
    </submittedName>
</protein>
<reference evidence="1 2" key="1">
    <citation type="submission" date="2021-05" db="EMBL/GenBank/DDBJ databases">
        <title>Genome Assembly of Synthetic Allotetraploid Brassica napus Reveals Homoeologous Exchanges between Subgenomes.</title>
        <authorList>
            <person name="Davis J.T."/>
        </authorList>
    </citation>
    <scope>NUCLEOTIDE SEQUENCE [LARGE SCALE GENOMIC DNA]</scope>
    <source>
        <strain evidence="2">cv. Da-Ae</strain>
        <tissue evidence="1">Seedling</tissue>
    </source>
</reference>
<evidence type="ECO:0000313" key="2">
    <source>
        <dbReference type="Proteomes" id="UP000824890"/>
    </source>
</evidence>
<proteinExistence type="predicted"/>
<accession>A0ABQ8EDL9</accession>
<organism evidence="1 2">
    <name type="scientific">Brassica napus</name>
    <name type="common">Rape</name>
    <dbReference type="NCBI Taxonomy" id="3708"/>
    <lineage>
        <taxon>Eukaryota</taxon>
        <taxon>Viridiplantae</taxon>
        <taxon>Streptophyta</taxon>
        <taxon>Embryophyta</taxon>
        <taxon>Tracheophyta</taxon>
        <taxon>Spermatophyta</taxon>
        <taxon>Magnoliopsida</taxon>
        <taxon>eudicotyledons</taxon>
        <taxon>Gunneridae</taxon>
        <taxon>Pentapetalae</taxon>
        <taxon>rosids</taxon>
        <taxon>malvids</taxon>
        <taxon>Brassicales</taxon>
        <taxon>Brassicaceae</taxon>
        <taxon>Brassiceae</taxon>
        <taxon>Brassica</taxon>
    </lineage>
</organism>
<keyword evidence="2" id="KW-1185">Reference proteome</keyword>
<dbReference type="Proteomes" id="UP000824890">
    <property type="component" value="Unassembled WGS sequence"/>
</dbReference>
<evidence type="ECO:0000313" key="1">
    <source>
        <dbReference type="EMBL" id="KAH0938721.1"/>
    </source>
</evidence>